<comment type="caution">
    <text evidence="2">The sequence shown here is derived from an EMBL/GenBank/DDBJ whole genome shotgun (WGS) entry which is preliminary data.</text>
</comment>
<protein>
    <submittedName>
        <fullName evidence="2">Uncharacterized protein</fullName>
    </submittedName>
</protein>
<evidence type="ECO:0000313" key="3">
    <source>
        <dbReference type="Proteomes" id="UP001066276"/>
    </source>
</evidence>
<dbReference type="AlphaFoldDB" id="A0AAV7QP69"/>
<feature type="compositionally biased region" description="Basic and acidic residues" evidence="1">
    <location>
        <begin position="96"/>
        <end position="106"/>
    </location>
</feature>
<sequence length="344" mass="36558">MSLDGKTLEGVSDFDYLRVSTKRACINFLTAERPERPRAPARKPSAASQNATPLGTGPGPRPGASLAGGAFRGRRGARERGPGAGSSGQEDPTLLHGRDRGAEGGRARLPGSSPSGSSMAEKKALPETEPKPTRHDPGRENQIEVPPRAGTTPERPAVLGRQGGLDEEEQGPRGNRGSPDQGRGWASPSRLAWLGSARLEPGYSRPAGVETPAADGRRAGGARPPLVARYPGPSPVRAEGFEDSRSFSRSSGRDRRRRGCPDPSRSGNTPRPRGLLGRAPGNVLGIVESDSQEGKPDVVPGRHATRSVDGRRRLPSASPAPAGGRTLRKVACDYWRWITWLTRR</sequence>
<evidence type="ECO:0000256" key="1">
    <source>
        <dbReference type="SAM" id="MobiDB-lite"/>
    </source>
</evidence>
<reference evidence="2" key="1">
    <citation type="journal article" date="2022" name="bioRxiv">
        <title>Sequencing and chromosome-scale assembly of the giantPleurodeles waltlgenome.</title>
        <authorList>
            <person name="Brown T."/>
            <person name="Elewa A."/>
            <person name="Iarovenko S."/>
            <person name="Subramanian E."/>
            <person name="Araus A.J."/>
            <person name="Petzold A."/>
            <person name="Susuki M."/>
            <person name="Suzuki K.-i.T."/>
            <person name="Hayashi T."/>
            <person name="Toyoda A."/>
            <person name="Oliveira C."/>
            <person name="Osipova E."/>
            <person name="Leigh N.D."/>
            <person name="Simon A."/>
            <person name="Yun M.H."/>
        </authorList>
    </citation>
    <scope>NUCLEOTIDE SEQUENCE</scope>
    <source>
        <strain evidence="2">20211129_DDA</strain>
        <tissue evidence="2">Liver</tissue>
    </source>
</reference>
<name>A0AAV7QP69_PLEWA</name>
<gene>
    <name evidence="2" type="ORF">NDU88_006655</name>
</gene>
<feature type="compositionally biased region" description="Basic and acidic residues" evidence="1">
    <location>
        <begin position="120"/>
        <end position="142"/>
    </location>
</feature>
<organism evidence="2 3">
    <name type="scientific">Pleurodeles waltl</name>
    <name type="common">Iberian ribbed newt</name>
    <dbReference type="NCBI Taxonomy" id="8319"/>
    <lineage>
        <taxon>Eukaryota</taxon>
        <taxon>Metazoa</taxon>
        <taxon>Chordata</taxon>
        <taxon>Craniata</taxon>
        <taxon>Vertebrata</taxon>
        <taxon>Euteleostomi</taxon>
        <taxon>Amphibia</taxon>
        <taxon>Batrachia</taxon>
        <taxon>Caudata</taxon>
        <taxon>Salamandroidea</taxon>
        <taxon>Salamandridae</taxon>
        <taxon>Pleurodelinae</taxon>
        <taxon>Pleurodeles</taxon>
    </lineage>
</organism>
<evidence type="ECO:0000313" key="2">
    <source>
        <dbReference type="EMBL" id="KAJ1140298.1"/>
    </source>
</evidence>
<proteinExistence type="predicted"/>
<accession>A0AAV7QP69</accession>
<feature type="compositionally biased region" description="Low complexity" evidence="1">
    <location>
        <begin position="42"/>
        <end position="55"/>
    </location>
</feature>
<keyword evidence="3" id="KW-1185">Reference proteome</keyword>
<feature type="region of interest" description="Disordered" evidence="1">
    <location>
        <begin position="30"/>
        <end position="325"/>
    </location>
</feature>
<dbReference type="Proteomes" id="UP001066276">
    <property type="component" value="Chromosome 6"/>
</dbReference>
<dbReference type="EMBL" id="JANPWB010000010">
    <property type="protein sequence ID" value="KAJ1140298.1"/>
    <property type="molecule type" value="Genomic_DNA"/>
</dbReference>